<evidence type="ECO:0000313" key="2">
    <source>
        <dbReference type="EMBL" id="EGV95330.1"/>
    </source>
</evidence>
<gene>
    <name evidence="2" type="ORF">I79_005316</name>
</gene>
<proteinExistence type="predicted"/>
<dbReference type="InParanoid" id="G3H4V3"/>
<evidence type="ECO:0000313" key="3">
    <source>
        <dbReference type="Proteomes" id="UP000001075"/>
    </source>
</evidence>
<accession>G3H4V3</accession>
<protein>
    <submittedName>
        <fullName evidence="2">Uncharacterized protein</fullName>
    </submittedName>
</protein>
<dbReference type="AlphaFoldDB" id="G3H4V3"/>
<reference evidence="3" key="1">
    <citation type="journal article" date="2011" name="Nat. Biotechnol.">
        <title>The genomic sequence of the Chinese hamster ovary (CHO)-K1 cell line.</title>
        <authorList>
            <person name="Xu X."/>
            <person name="Nagarajan H."/>
            <person name="Lewis N.E."/>
            <person name="Pan S."/>
            <person name="Cai Z."/>
            <person name="Liu X."/>
            <person name="Chen W."/>
            <person name="Xie M."/>
            <person name="Wang W."/>
            <person name="Hammond S."/>
            <person name="Andersen M.R."/>
            <person name="Neff N."/>
            <person name="Passarelli B."/>
            <person name="Koh W."/>
            <person name="Fan H.C."/>
            <person name="Wang J."/>
            <person name="Gui Y."/>
            <person name="Lee K.H."/>
            <person name="Betenbaugh M.J."/>
            <person name="Quake S.R."/>
            <person name="Famili I."/>
            <person name="Palsson B.O."/>
            <person name="Wang J."/>
        </authorList>
    </citation>
    <scope>NUCLEOTIDE SEQUENCE [LARGE SCALE GENOMIC DNA]</scope>
    <source>
        <strain evidence="3">CHO K1 cell line</strain>
    </source>
</reference>
<organism evidence="2 3">
    <name type="scientific">Cricetulus griseus</name>
    <name type="common">Chinese hamster</name>
    <name type="synonym">Cricetulus barabensis griseus</name>
    <dbReference type="NCBI Taxonomy" id="10029"/>
    <lineage>
        <taxon>Eukaryota</taxon>
        <taxon>Metazoa</taxon>
        <taxon>Chordata</taxon>
        <taxon>Craniata</taxon>
        <taxon>Vertebrata</taxon>
        <taxon>Euteleostomi</taxon>
        <taxon>Mammalia</taxon>
        <taxon>Eutheria</taxon>
        <taxon>Euarchontoglires</taxon>
        <taxon>Glires</taxon>
        <taxon>Rodentia</taxon>
        <taxon>Myomorpha</taxon>
        <taxon>Muroidea</taxon>
        <taxon>Cricetidae</taxon>
        <taxon>Cricetinae</taxon>
        <taxon>Cricetulus</taxon>
    </lineage>
</organism>
<evidence type="ECO:0000256" key="1">
    <source>
        <dbReference type="SAM" id="MobiDB-lite"/>
    </source>
</evidence>
<sequence>MLGAGRNPAHTRQETQWTGWVTGTPEGLRNCMGKKTPQNLQQRKRCLLGHHL</sequence>
<feature type="compositionally biased region" description="Basic residues" evidence="1">
    <location>
        <begin position="42"/>
        <end position="52"/>
    </location>
</feature>
<dbReference type="Proteomes" id="UP000001075">
    <property type="component" value="Unassembled WGS sequence"/>
</dbReference>
<feature type="region of interest" description="Disordered" evidence="1">
    <location>
        <begin position="1"/>
        <end position="52"/>
    </location>
</feature>
<name>G3H4V3_CRIGR</name>
<dbReference type="EMBL" id="JH000147">
    <property type="protein sequence ID" value="EGV95330.1"/>
    <property type="molecule type" value="Genomic_DNA"/>
</dbReference>